<reference evidence="1 2" key="1">
    <citation type="journal article" date="2013" name="Mar. Genomics">
        <title>Expression of sulfatases in Rhodopirellula baltica and the diversity of sulfatases in the genus Rhodopirellula.</title>
        <authorList>
            <person name="Wegner C.E."/>
            <person name="Richter-Heitmann T."/>
            <person name="Klindworth A."/>
            <person name="Klockow C."/>
            <person name="Richter M."/>
            <person name="Achstetter T."/>
            <person name="Glockner F.O."/>
            <person name="Harder J."/>
        </authorList>
    </citation>
    <scope>NUCLEOTIDE SEQUENCE [LARGE SCALE GENOMIC DNA]</scope>
    <source>
        <strain evidence="1 2">SM1</strain>
    </source>
</reference>
<proteinExistence type="predicted"/>
<dbReference type="Proteomes" id="UP000011991">
    <property type="component" value="Unassembled WGS sequence"/>
</dbReference>
<name>M5RJV6_9BACT</name>
<dbReference type="EMBL" id="ANOG01000517">
    <property type="protein sequence ID" value="EMI19471.1"/>
    <property type="molecule type" value="Genomic_DNA"/>
</dbReference>
<accession>M5RJV6</accession>
<gene>
    <name evidence="1" type="ORF">RMSM_03598</name>
</gene>
<evidence type="ECO:0000313" key="1">
    <source>
        <dbReference type="EMBL" id="EMI19471.1"/>
    </source>
</evidence>
<evidence type="ECO:0000313" key="2">
    <source>
        <dbReference type="Proteomes" id="UP000011991"/>
    </source>
</evidence>
<organism evidence="1 2">
    <name type="scientific">Rhodopirellula maiorica SM1</name>
    <dbReference type="NCBI Taxonomy" id="1265738"/>
    <lineage>
        <taxon>Bacteria</taxon>
        <taxon>Pseudomonadati</taxon>
        <taxon>Planctomycetota</taxon>
        <taxon>Planctomycetia</taxon>
        <taxon>Pirellulales</taxon>
        <taxon>Pirellulaceae</taxon>
        <taxon>Novipirellula</taxon>
    </lineage>
</organism>
<dbReference type="AlphaFoldDB" id="M5RJV6"/>
<comment type="caution">
    <text evidence="1">The sequence shown here is derived from an EMBL/GenBank/DDBJ whole genome shotgun (WGS) entry which is preliminary data.</text>
</comment>
<dbReference type="PATRIC" id="fig|1265738.3.peg.3604"/>
<keyword evidence="2" id="KW-1185">Reference proteome</keyword>
<protein>
    <submittedName>
        <fullName evidence="1">Uncharacterized protein</fullName>
    </submittedName>
</protein>
<sequence>MNCSEDGGLFAICNSNTMRQIAGEYPFDPLFASDMRIIYVENQPAKTNL</sequence>